<evidence type="ECO:0000259" key="15">
    <source>
        <dbReference type="PROSITE" id="PS50853"/>
    </source>
</evidence>
<dbReference type="EC" id="3.1.3.48" evidence="2"/>
<reference evidence="16" key="1">
    <citation type="submission" date="2025-08" db="UniProtKB">
        <authorList>
            <consortium name="Ensembl"/>
        </authorList>
    </citation>
    <scope>IDENTIFICATION</scope>
</reference>
<evidence type="ECO:0000256" key="9">
    <source>
        <dbReference type="ARBA" id="ARBA00023136"/>
    </source>
</evidence>
<evidence type="ECO:0000256" key="2">
    <source>
        <dbReference type="ARBA" id="ARBA00013064"/>
    </source>
</evidence>
<dbReference type="PRINTS" id="PR00700">
    <property type="entry name" value="PRTYPHPHTASE"/>
</dbReference>
<dbReference type="Gene3D" id="2.60.40.10">
    <property type="entry name" value="Immunoglobulins"/>
    <property type="match status" value="9"/>
</dbReference>
<evidence type="ECO:0000256" key="3">
    <source>
        <dbReference type="ARBA" id="ARBA00022692"/>
    </source>
</evidence>
<feature type="domain" description="Fibronectin type-III" evidence="15">
    <location>
        <begin position="587"/>
        <end position="674"/>
    </location>
</feature>
<dbReference type="PANTHER" id="PTHR46957">
    <property type="entry name" value="CYTOKINE RECEPTOR"/>
    <property type="match status" value="1"/>
</dbReference>
<dbReference type="SUPFAM" id="SSF52799">
    <property type="entry name" value="(Phosphotyrosine protein) phosphatases II"/>
    <property type="match status" value="1"/>
</dbReference>
<dbReference type="SUPFAM" id="SSF49265">
    <property type="entry name" value="Fibronectin type III"/>
    <property type="match status" value="6"/>
</dbReference>
<dbReference type="STRING" id="48701.ENSPMEP00000012123"/>
<feature type="domain" description="Fibronectin type-III" evidence="15">
    <location>
        <begin position="138"/>
        <end position="233"/>
    </location>
</feature>
<evidence type="ECO:0000256" key="10">
    <source>
        <dbReference type="ARBA" id="ARBA00023180"/>
    </source>
</evidence>
<name>A0A3B3XAX1_9TELE</name>
<dbReference type="GO" id="GO:0016020">
    <property type="term" value="C:membrane"/>
    <property type="evidence" value="ECO:0007669"/>
    <property type="project" value="UniProtKB-SubCell"/>
</dbReference>
<dbReference type="SMART" id="SM00060">
    <property type="entry name" value="FN3"/>
    <property type="match status" value="10"/>
</dbReference>
<dbReference type="Pfam" id="PF18861">
    <property type="entry name" value="PTP_tm"/>
    <property type="match status" value="1"/>
</dbReference>
<dbReference type="InterPro" id="IPR013783">
    <property type="entry name" value="Ig-like_fold"/>
</dbReference>
<dbReference type="PROSITE" id="PS50055">
    <property type="entry name" value="TYR_PHOSPHATASE_PTP"/>
    <property type="match status" value="1"/>
</dbReference>
<dbReference type="InterPro" id="IPR050713">
    <property type="entry name" value="RTP_Phos/Ushers"/>
</dbReference>
<evidence type="ECO:0000256" key="7">
    <source>
        <dbReference type="ARBA" id="ARBA00022912"/>
    </source>
</evidence>
<keyword evidence="10" id="KW-0325">Glycoprotein</keyword>
<dbReference type="Pfam" id="PF00102">
    <property type="entry name" value="Y_phosphatase"/>
    <property type="match status" value="1"/>
</dbReference>
<keyword evidence="6" id="KW-0378">Hydrolase</keyword>
<feature type="domain" description="Tyrosine specific protein phosphatases" evidence="14">
    <location>
        <begin position="1337"/>
        <end position="1410"/>
    </location>
</feature>
<dbReference type="CDD" id="cd00063">
    <property type="entry name" value="FN3"/>
    <property type="match status" value="8"/>
</dbReference>
<accession>A0A3B3XAX1</accession>
<evidence type="ECO:0000256" key="12">
    <source>
        <dbReference type="ARBA" id="ARBA00051722"/>
    </source>
</evidence>
<evidence type="ECO:0000313" key="16">
    <source>
        <dbReference type="Ensembl" id="ENSPMEP00000012123.1"/>
    </source>
</evidence>
<dbReference type="InterPro" id="IPR029021">
    <property type="entry name" value="Prot-tyrosine_phosphatase-like"/>
</dbReference>
<keyword evidence="4" id="KW-0732">Signal</keyword>
<evidence type="ECO:0000256" key="6">
    <source>
        <dbReference type="ARBA" id="ARBA00022801"/>
    </source>
</evidence>
<feature type="domain" description="Fibronectin type-III" evidence="15">
    <location>
        <begin position="234"/>
        <end position="325"/>
    </location>
</feature>
<sequence>TTSSLFVNWTKPMGSSSFYRVQWEGGKKYDGRNVSETFLTISNLTAGEQYKISVTAVAADNVTEGANRTTLKYTSNDNINITWTLPKGRVDHYIVNISDTSSNYTSFTKTTTTTAAFSGLLPGRSFSFTVTAVAGTFTDTSDQFSLATCNRTNSSLHLQWVTSEKMAGAPTITYNITYNHPDDNVSKIGYIEKTDIVLEGLQSGTNYTINITTVGPEQLSSSPVTQYTSTLPNPVQDAKASPISPTSIKVQWSKPLGAREYYLYRVQTYNSTTRALINTITSNSTSYDVPNLEPGFCYSIKITTTVASDTDSSPVEVSSCTMPKAVTNLTVSFVNTTSIQLSWPRQNDYKDSYKYLVEAWRGSERVHNDSTYNETYSFNSLIPGTLYTFNVLTVHEGVQSTIVSGILAIGTTSSLSVSWTKAYGQVSSYLVQLYNDTNSLINDTDLSNETTQFKFDYLKPGVLYHVEVVTKSGPKTSNRSVVSNATFPNPPGSIMVDFQTNSSIRFNWSLPADMDPDQYFTVSTENASNDTKSNWFLMENLESGSKYTVSVVTVGALKYKSTEESTQNYTTESVKKQFIVLFSGPYNVTDLKAFTVNTTAVYLNWTKPYEYKHDFQYRVETTGCRNKTTNSSAESVTFSDLISGTNCTFCVTVMAEDGTEGKETCTTQYTSRGSNDSVLVSWTNPPGNVEKYELLLNCSSGSNKTEELSFHNTSFKFYGLHAAELCSGVMRSHSGPFSEPSEIVTSATYPNPPGNIVKRMQTTSSIELEWGEAPDMEYAFSYHYNLTYTHSQEDVKIPSAKTTYNLSQLLSGTSYMISVTTVGPMDFESEPVNITVTTRPYKVKSLKFHPDEEHINLTWDHPDEYKSTYSFFVSWQNHDKTYVKNTTTRVTSHNITGLAAGTEYNINIITKTSDGTESATKTMSICTSMLVTFHLLFSPICMTLDLNFTIKVETLSCGQPSTPKWITCQTGVTKPLIPSEYGKQVSTKTHNTFTLLIDNSLLNDSKGPVTHVGVLVTSDDTGRVYFCFLNIKMCSCNPKTYSDWKANSAKAYLATMMNYTKTTRRSSVSLDVEIGSGSKWESYANGALDPSGSYRYAVVVCTYLVVDSGKINATKSVCSVSNLSVTDSVNFGFIKLHRSVAVRVEDFEAYYKKQKADSSCGFAEEFEDLKPVGTAQAKLHALALENKPKNRYNNVLPYDSSRVKLSVVHGSPNEDYINANYMPGYLSRKEFIAAQGPLPATVNEFWRMVWEKNVQTLVMLTRCNEQGRVKCEQYWGPGTKYYEDIIVTTTSEIQLEDWTIRDFDIKNVKTTEVRSVRHFHFTAWPDHGVPETTELLISFRHLVREHMNQYSRNSPTVVHCSAGVGRTGTFIAIDRLIFQIERENIVDVYGIVHDLRMHRPLMVQTEDQYVFLNQCALDIIRARTGNNVDLIYQNTAAISIYENVEPKRGY</sequence>
<keyword evidence="7" id="KW-0904">Protein phosphatase</keyword>
<evidence type="ECO:0000256" key="11">
    <source>
        <dbReference type="ARBA" id="ARBA00025789"/>
    </source>
</evidence>
<dbReference type="FunFam" id="2.60.40.10:FF:000369">
    <property type="entry name" value="Protein tyrosine phosphatase, receptor type B"/>
    <property type="match status" value="1"/>
</dbReference>
<organism evidence="16 17">
    <name type="scientific">Poecilia mexicana</name>
    <dbReference type="NCBI Taxonomy" id="48701"/>
    <lineage>
        <taxon>Eukaryota</taxon>
        <taxon>Metazoa</taxon>
        <taxon>Chordata</taxon>
        <taxon>Craniata</taxon>
        <taxon>Vertebrata</taxon>
        <taxon>Euteleostomi</taxon>
        <taxon>Actinopterygii</taxon>
        <taxon>Neopterygii</taxon>
        <taxon>Teleostei</taxon>
        <taxon>Neoteleostei</taxon>
        <taxon>Acanthomorphata</taxon>
        <taxon>Ovalentaria</taxon>
        <taxon>Atherinomorphae</taxon>
        <taxon>Cyprinodontiformes</taxon>
        <taxon>Poeciliidae</taxon>
        <taxon>Poeciliinae</taxon>
        <taxon>Poecilia</taxon>
    </lineage>
</organism>
<protein>
    <recommendedName>
        <fullName evidence="2">protein-tyrosine-phosphatase</fullName>
        <ecNumber evidence="2">3.1.3.48</ecNumber>
    </recommendedName>
</protein>
<keyword evidence="17" id="KW-1185">Reference proteome</keyword>
<evidence type="ECO:0000256" key="8">
    <source>
        <dbReference type="ARBA" id="ARBA00022989"/>
    </source>
</evidence>
<dbReference type="Proteomes" id="UP000261480">
    <property type="component" value="Unplaced"/>
</dbReference>
<dbReference type="InterPro" id="IPR003595">
    <property type="entry name" value="Tyr_Pase_cat"/>
</dbReference>
<proteinExistence type="inferred from homology"/>
<evidence type="ECO:0000256" key="4">
    <source>
        <dbReference type="ARBA" id="ARBA00022729"/>
    </source>
</evidence>
<evidence type="ECO:0000313" key="17">
    <source>
        <dbReference type="Proteomes" id="UP000261480"/>
    </source>
</evidence>
<dbReference type="PROSITE" id="PS50853">
    <property type="entry name" value="FN3"/>
    <property type="match status" value="7"/>
</dbReference>
<feature type="domain" description="Fibronectin type-III" evidence="15">
    <location>
        <begin position="1"/>
        <end position="77"/>
    </location>
</feature>
<dbReference type="InterPro" id="IPR000387">
    <property type="entry name" value="Tyr_Pase_dom"/>
</dbReference>
<comment type="similarity">
    <text evidence="11">Belongs to the protein-tyrosine phosphatase family. Receptor class 3 subfamily.</text>
</comment>
<dbReference type="InterPro" id="IPR036116">
    <property type="entry name" value="FN3_sf"/>
</dbReference>
<keyword evidence="9" id="KW-0472">Membrane</keyword>
<dbReference type="PANTHER" id="PTHR46957:SF5">
    <property type="entry name" value="PROTEIN-TYROSINE-PHOSPHATASE"/>
    <property type="match status" value="1"/>
</dbReference>
<feature type="domain" description="Fibronectin type-III" evidence="15">
    <location>
        <begin position="399"/>
        <end position="490"/>
    </location>
</feature>
<dbReference type="PROSITE" id="PS50056">
    <property type="entry name" value="TYR_PHOSPHATASE_2"/>
    <property type="match status" value="1"/>
</dbReference>
<reference evidence="16" key="2">
    <citation type="submission" date="2025-09" db="UniProtKB">
        <authorList>
            <consortium name="Ensembl"/>
        </authorList>
    </citation>
    <scope>IDENTIFICATION</scope>
</reference>
<keyword evidence="3" id="KW-0812">Transmembrane</keyword>
<feature type="domain" description="Fibronectin type-III" evidence="15">
    <location>
        <begin position="752"/>
        <end position="841"/>
    </location>
</feature>
<evidence type="ECO:0000259" key="14">
    <source>
        <dbReference type="PROSITE" id="PS50056"/>
    </source>
</evidence>
<feature type="domain" description="Fibronectin type-III" evidence="15">
    <location>
        <begin position="842"/>
        <end position="930"/>
    </location>
</feature>
<keyword evidence="8" id="KW-1133">Transmembrane helix</keyword>
<dbReference type="SMART" id="SM00404">
    <property type="entry name" value="PTPc_motif"/>
    <property type="match status" value="1"/>
</dbReference>
<dbReference type="FunFam" id="3.90.190.10:FF:000009">
    <property type="entry name" value="Receptor-type tyrosine-protein phosphatase beta"/>
    <property type="match status" value="1"/>
</dbReference>
<comment type="catalytic activity">
    <reaction evidence="12">
        <text>O-phospho-L-tyrosyl-[protein] + H2O = L-tyrosyl-[protein] + phosphate</text>
        <dbReference type="Rhea" id="RHEA:10684"/>
        <dbReference type="Rhea" id="RHEA-COMP:10136"/>
        <dbReference type="Rhea" id="RHEA-COMP:20101"/>
        <dbReference type="ChEBI" id="CHEBI:15377"/>
        <dbReference type="ChEBI" id="CHEBI:43474"/>
        <dbReference type="ChEBI" id="CHEBI:46858"/>
        <dbReference type="ChEBI" id="CHEBI:61978"/>
        <dbReference type="EC" id="3.1.3.48"/>
    </reaction>
</comment>
<evidence type="ECO:0000256" key="1">
    <source>
        <dbReference type="ARBA" id="ARBA00004479"/>
    </source>
</evidence>
<feature type="domain" description="Tyrosine-protein phosphatase" evidence="13">
    <location>
        <begin position="1162"/>
        <end position="1419"/>
    </location>
</feature>
<dbReference type="GO" id="GO:0004725">
    <property type="term" value="F:protein tyrosine phosphatase activity"/>
    <property type="evidence" value="ECO:0007669"/>
    <property type="project" value="UniProtKB-EC"/>
</dbReference>
<dbReference type="PROSITE" id="PS00383">
    <property type="entry name" value="TYR_PHOSPHATASE_1"/>
    <property type="match status" value="1"/>
</dbReference>
<dbReference type="SMART" id="SM00194">
    <property type="entry name" value="PTPc"/>
    <property type="match status" value="1"/>
</dbReference>
<dbReference type="GO" id="GO:0032502">
    <property type="term" value="P:developmental process"/>
    <property type="evidence" value="ECO:0007669"/>
    <property type="project" value="UniProtKB-ARBA"/>
</dbReference>
<dbReference type="Gene3D" id="3.90.190.10">
    <property type="entry name" value="Protein tyrosine phosphatase superfamily"/>
    <property type="match status" value="1"/>
</dbReference>
<dbReference type="Ensembl" id="ENSPMET00000019456.1">
    <property type="protein sequence ID" value="ENSPMEP00000012123.1"/>
    <property type="gene ID" value="ENSPMEG00000014327.1"/>
</dbReference>
<keyword evidence="5" id="KW-0677">Repeat</keyword>
<dbReference type="InterPro" id="IPR000242">
    <property type="entry name" value="PTP_cat"/>
</dbReference>
<evidence type="ECO:0000259" key="13">
    <source>
        <dbReference type="PROSITE" id="PS50055"/>
    </source>
</evidence>
<dbReference type="InterPro" id="IPR041201">
    <property type="entry name" value="PTPRJ_TM"/>
</dbReference>
<dbReference type="InterPro" id="IPR003961">
    <property type="entry name" value="FN3_dom"/>
</dbReference>
<dbReference type="InterPro" id="IPR016130">
    <property type="entry name" value="Tyr_Pase_AS"/>
</dbReference>
<comment type="subcellular location">
    <subcellularLocation>
        <location evidence="1">Membrane</location>
        <topology evidence="1">Single-pass type I membrane protein</topology>
    </subcellularLocation>
</comment>
<evidence type="ECO:0000256" key="5">
    <source>
        <dbReference type="ARBA" id="ARBA00022737"/>
    </source>
</evidence>
<dbReference type="Pfam" id="PF00041">
    <property type="entry name" value="fn3"/>
    <property type="match status" value="8"/>
</dbReference>